<feature type="binding site" evidence="7">
    <location>
        <position position="7"/>
    </location>
    <ligand>
        <name>Mg(2+)</name>
        <dbReference type="ChEBI" id="CHEBI:18420"/>
        <label>1</label>
    </ligand>
</feature>
<evidence type="ECO:0000256" key="7">
    <source>
        <dbReference type="PIRSR" id="PIRSR604808-2"/>
    </source>
</evidence>
<feature type="binding site" evidence="7">
    <location>
        <position position="35"/>
    </location>
    <ligand>
        <name>Mg(2+)</name>
        <dbReference type="ChEBI" id="CHEBI:18420"/>
        <label>1</label>
    </ligand>
</feature>
<dbReference type="GO" id="GO:0008311">
    <property type="term" value="F:double-stranded DNA 3'-5' DNA exonuclease activity"/>
    <property type="evidence" value="ECO:0007669"/>
    <property type="project" value="UniProtKB-EC"/>
</dbReference>
<dbReference type="AlphaFoldDB" id="A0A5C6UZZ7"/>
<evidence type="ECO:0000256" key="2">
    <source>
        <dbReference type="ARBA" id="ARBA00007092"/>
    </source>
</evidence>
<name>A0A5C6UZZ7_9FLAO</name>
<dbReference type="NCBIfam" id="TIGR00633">
    <property type="entry name" value="xth"/>
    <property type="match status" value="1"/>
</dbReference>
<evidence type="ECO:0000256" key="6">
    <source>
        <dbReference type="PIRSR" id="PIRSR604808-1"/>
    </source>
</evidence>
<dbReference type="GO" id="GO:0008081">
    <property type="term" value="F:phosphoric diester hydrolase activity"/>
    <property type="evidence" value="ECO:0007669"/>
    <property type="project" value="TreeGrafter"/>
</dbReference>
<dbReference type="SUPFAM" id="SSF56219">
    <property type="entry name" value="DNase I-like"/>
    <property type="match status" value="1"/>
</dbReference>
<dbReference type="EMBL" id="VORB01000005">
    <property type="protein sequence ID" value="TXC78807.1"/>
    <property type="molecule type" value="Genomic_DNA"/>
</dbReference>
<dbReference type="InterPro" id="IPR004808">
    <property type="entry name" value="AP_endonuc_1"/>
</dbReference>
<evidence type="ECO:0000256" key="4">
    <source>
        <dbReference type="ARBA" id="ARBA00022801"/>
    </source>
</evidence>
<proteinExistence type="inferred from homology"/>
<keyword evidence="5 7" id="KW-0460">Magnesium</keyword>
<feature type="site" description="Interaction with DNA substrate" evidence="8">
    <location>
        <position position="246"/>
    </location>
</feature>
<feature type="active site" description="Proton acceptor" evidence="6">
    <location>
        <position position="246"/>
    </location>
</feature>
<sequence length="254" mass="28813">MKLISWNVNGIRAAVKKGAIADLKDMDADVYAFQETKATPEQVQEALAELDGYEVFANGADKKGYSGTAVAIRKSLNSKFWKDLDHEEHDGEGRVVHAEFENFILVNTYVPNSKSALERLDYRQEWDAYLLKHLKELETKKPVVLCGDLNVAHKDIDLARPKENYGKSAGFTQEEINGIDNFVNGGFVDSFRHLHPDKVQYTWWSFRGGARQRNVGWRIDYFLVSEKLKPQISDAFIMDQIMGSDHCPVGLILS</sequence>
<dbReference type="PANTHER" id="PTHR22748:SF6">
    <property type="entry name" value="DNA-(APURINIC OR APYRIMIDINIC SITE) ENDONUCLEASE"/>
    <property type="match status" value="1"/>
</dbReference>
<dbReference type="Pfam" id="PF03372">
    <property type="entry name" value="Exo_endo_phos"/>
    <property type="match status" value="1"/>
</dbReference>
<dbReference type="CDD" id="cd09087">
    <property type="entry name" value="Ape1-like_AP-endo"/>
    <property type="match status" value="1"/>
</dbReference>
<gene>
    <name evidence="10" type="primary">xth</name>
    <name evidence="10" type="ORF">FRX97_06235</name>
</gene>
<accession>A0A5C6UZZ7</accession>
<dbReference type="InterPro" id="IPR036691">
    <property type="entry name" value="Endo/exonu/phosph_ase_sf"/>
</dbReference>
<dbReference type="RefSeq" id="WP_147014331.1">
    <property type="nucleotide sequence ID" value="NZ_VORB01000005.1"/>
</dbReference>
<dbReference type="GO" id="GO:0003677">
    <property type="term" value="F:DNA binding"/>
    <property type="evidence" value="ECO:0007669"/>
    <property type="project" value="InterPro"/>
</dbReference>
<comment type="cofactor">
    <cofactor evidence="7">
        <name>Mg(2+)</name>
        <dbReference type="ChEBI" id="CHEBI:18420"/>
    </cofactor>
    <cofactor evidence="7">
        <name>Mn(2+)</name>
        <dbReference type="ChEBI" id="CHEBI:29035"/>
    </cofactor>
    <text evidence="7">Probably binds two magnesium or manganese ions per subunit.</text>
</comment>
<feature type="binding site" evidence="7">
    <location>
        <position position="148"/>
    </location>
    <ligand>
        <name>Mg(2+)</name>
        <dbReference type="ChEBI" id="CHEBI:18420"/>
        <label>1</label>
    </ligand>
</feature>
<evidence type="ECO:0000256" key="1">
    <source>
        <dbReference type="ARBA" id="ARBA00001936"/>
    </source>
</evidence>
<organism evidence="10 11">
    <name type="scientific">Luteibaculum oceani</name>
    <dbReference type="NCBI Taxonomy" id="1294296"/>
    <lineage>
        <taxon>Bacteria</taxon>
        <taxon>Pseudomonadati</taxon>
        <taxon>Bacteroidota</taxon>
        <taxon>Flavobacteriia</taxon>
        <taxon>Flavobacteriales</taxon>
        <taxon>Luteibaculaceae</taxon>
        <taxon>Luteibaculum</taxon>
    </lineage>
</organism>
<dbReference type="InterPro" id="IPR005135">
    <property type="entry name" value="Endo/exonuclease/phosphatase"/>
</dbReference>
<dbReference type="OrthoDB" id="9803914at2"/>
<evidence type="ECO:0000313" key="11">
    <source>
        <dbReference type="Proteomes" id="UP000321168"/>
    </source>
</evidence>
<keyword evidence="4 10" id="KW-0378">Hydrolase</keyword>
<evidence type="ECO:0000256" key="3">
    <source>
        <dbReference type="ARBA" id="ARBA00022723"/>
    </source>
</evidence>
<dbReference type="EC" id="3.1.11.2" evidence="10"/>
<feature type="site" description="Transition state stabilizer" evidence="8">
    <location>
        <position position="150"/>
    </location>
</feature>
<feature type="domain" description="Endonuclease/exonuclease/phosphatase" evidence="9">
    <location>
        <begin position="4"/>
        <end position="246"/>
    </location>
</feature>
<dbReference type="PROSITE" id="PS51435">
    <property type="entry name" value="AP_NUCLEASE_F1_4"/>
    <property type="match status" value="1"/>
</dbReference>
<evidence type="ECO:0000256" key="8">
    <source>
        <dbReference type="PIRSR" id="PIRSR604808-3"/>
    </source>
</evidence>
<dbReference type="GO" id="GO:0003906">
    <property type="term" value="F:DNA-(apurinic or apyrimidinic site) endonuclease activity"/>
    <property type="evidence" value="ECO:0007669"/>
    <property type="project" value="TreeGrafter"/>
</dbReference>
<feature type="binding site" evidence="7">
    <location>
        <position position="150"/>
    </location>
    <ligand>
        <name>Mg(2+)</name>
        <dbReference type="ChEBI" id="CHEBI:18420"/>
        <label>1</label>
    </ligand>
</feature>
<dbReference type="PROSITE" id="PS00727">
    <property type="entry name" value="AP_NUCLEASE_F1_2"/>
    <property type="match status" value="1"/>
</dbReference>
<dbReference type="PROSITE" id="PS00728">
    <property type="entry name" value="AP_NUCLEASE_F1_3"/>
    <property type="match status" value="1"/>
</dbReference>
<feature type="site" description="Important for catalytic activity" evidence="8">
    <location>
        <position position="220"/>
    </location>
</feature>
<comment type="caution">
    <text evidence="10">The sequence shown here is derived from an EMBL/GenBank/DDBJ whole genome shotgun (WGS) entry which is preliminary data.</text>
</comment>
<dbReference type="Gene3D" id="3.60.10.10">
    <property type="entry name" value="Endonuclease/exonuclease/phosphatase"/>
    <property type="match status" value="1"/>
</dbReference>
<dbReference type="GO" id="GO:0046872">
    <property type="term" value="F:metal ion binding"/>
    <property type="evidence" value="ECO:0007669"/>
    <property type="project" value="UniProtKB-KW"/>
</dbReference>
<keyword evidence="7" id="KW-0464">Manganese</keyword>
<feature type="binding site" evidence="7">
    <location>
        <position position="246"/>
    </location>
    <ligand>
        <name>Mg(2+)</name>
        <dbReference type="ChEBI" id="CHEBI:18420"/>
        <label>1</label>
    </ligand>
</feature>
<keyword evidence="3 7" id="KW-0479">Metal-binding</keyword>
<comment type="cofactor">
    <cofactor evidence="1">
        <name>Mn(2+)</name>
        <dbReference type="ChEBI" id="CHEBI:29035"/>
    </cofactor>
</comment>
<evidence type="ECO:0000256" key="5">
    <source>
        <dbReference type="ARBA" id="ARBA00022842"/>
    </source>
</evidence>
<evidence type="ECO:0000259" key="9">
    <source>
        <dbReference type="Pfam" id="PF03372"/>
    </source>
</evidence>
<dbReference type="InterPro" id="IPR020848">
    <property type="entry name" value="AP_endonuclease_F1_CS"/>
</dbReference>
<protein>
    <submittedName>
        <fullName evidence="10">Exodeoxyribonuclease III</fullName>
        <ecNumber evidence="10">3.1.11.2</ecNumber>
    </submittedName>
</protein>
<feature type="active site" description="Proton donor/acceptor" evidence="6">
    <location>
        <position position="148"/>
    </location>
</feature>
<feature type="binding site" evidence="7">
    <location>
        <position position="245"/>
    </location>
    <ligand>
        <name>Mg(2+)</name>
        <dbReference type="ChEBI" id="CHEBI:18420"/>
        <label>1</label>
    </ligand>
</feature>
<dbReference type="NCBIfam" id="TIGR00195">
    <property type="entry name" value="exoDNase_III"/>
    <property type="match status" value="1"/>
</dbReference>
<evidence type="ECO:0000313" key="10">
    <source>
        <dbReference type="EMBL" id="TXC78807.1"/>
    </source>
</evidence>
<comment type="similarity">
    <text evidence="2">Belongs to the DNA repair enzymes AP/ExoA family.</text>
</comment>
<dbReference type="GO" id="GO:0006284">
    <property type="term" value="P:base-excision repair"/>
    <property type="evidence" value="ECO:0007669"/>
    <property type="project" value="TreeGrafter"/>
</dbReference>
<keyword evidence="11" id="KW-1185">Reference proteome</keyword>
<reference evidence="10 11" key="1">
    <citation type="submission" date="2019-08" db="EMBL/GenBank/DDBJ databases">
        <title>Genome of Luteibaculum oceani JCM 18817.</title>
        <authorList>
            <person name="Bowman J.P."/>
        </authorList>
    </citation>
    <scope>NUCLEOTIDE SEQUENCE [LARGE SCALE GENOMIC DNA]</scope>
    <source>
        <strain evidence="10 11">JCM 18817</strain>
    </source>
</reference>
<dbReference type="PANTHER" id="PTHR22748">
    <property type="entry name" value="AP ENDONUCLEASE"/>
    <property type="match status" value="1"/>
</dbReference>
<feature type="active site" evidence="6">
    <location>
        <position position="109"/>
    </location>
</feature>
<dbReference type="Proteomes" id="UP000321168">
    <property type="component" value="Unassembled WGS sequence"/>
</dbReference>